<evidence type="ECO:0000313" key="3">
    <source>
        <dbReference type="Proteomes" id="UP000298493"/>
    </source>
</evidence>
<keyword evidence="3" id="KW-1185">Reference proteome</keyword>
<protein>
    <submittedName>
        <fullName evidence="2">Uncharacterized protein</fullName>
    </submittedName>
</protein>
<evidence type="ECO:0000313" key="2">
    <source>
        <dbReference type="EMBL" id="TID22744.1"/>
    </source>
</evidence>
<organism evidence="2 3">
    <name type="scientific">Venturia nashicola</name>
    <dbReference type="NCBI Taxonomy" id="86259"/>
    <lineage>
        <taxon>Eukaryota</taxon>
        <taxon>Fungi</taxon>
        <taxon>Dikarya</taxon>
        <taxon>Ascomycota</taxon>
        <taxon>Pezizomycotina</taxon>
        <taxon>Dothideomycetes</taxon>
        <taxon>Pleosporomycetidae</taxon>
        <taxon>Venturiales</taxon>
        <taxon>Venturiaceae</taxon>
        <taxon>Venturia</taxon>
    </lineage>
</organism>
<reference evidence="2 3" key="1">
    <citation type="submission" date="2019-04" db="EMBL/GenBank/DDBJ databases">
        <title>High contiguity whole genome sequence and gene annotation resource for two Venturia nashicola isolates.</title>
        <authorList>
            <person name="Prokchorchik M."/>
            <person name="Won K."/>
            <person name="Lee Y."/>
            <person name="Choi E.D."/>
            <person name="Segonzac C."/>
            <person name="Sohn K.H."/>
        </authorList>
    </citation>
    <scope>NUCLEOTIDE SEQUENCE [LARGE SCALE GENOMIC DNA]</scope>
    <source>
        <strain evidence="2 3">PRI2</strain>
    </source>
</reference>
<dbReference type="Proteomes" id="UP000298493">
    <property type="component" value="Unassembled WGS sequence"/>
</dbReference>
<dbReference type="EMBL" id="SNSC02000007">
    <property type="protein sequence ID" value="TID22744.1"/>
    <property type="molecule type" value="Genomic_DNA"/>
</dbReference>
<evidence type="ECO:0000256" key="1">
    <source>
        <dbReference type="SAM" id="MobiDB-lite"/>
    </source>
</evidence>
<gene>
    <name evidence="2" type="ORF">E6O75_ATG01918</name>
</gene>
<feature type="region of interest" description="Disordered" evidence="1">
    <location>
        <begin position="127"/>
        <end position="153"/>
    </location>
</feature>
<dbReference type="AlphaFoldDB" id="A0A4Z1PL19"/>
<name>A0A4Z1PL19_9PEZI</name>
<sequence>MPRGIDYLHYADLYQVTQILSLSGAYEKQFSVRGTLVEYCQADRPDERLAGILNRCWIDRSFARRLLDEIVGTLENLDGATDDTRFAGPRQTSFSAYAASQSASLGLDYIDVRNKWLERLNNRKRWEARKTGNHQQAGQQSTQQSGSKDQKPS</sequence>
<accession>A0A4Z1PL19</accession>
<comment type="caution">
    <text evidence="2">The sequence shown here is derived from an EMBL/GenBank/DDBJ whole genome shotgun (WGS) entry which is preliminary data.</text>
</comment>
<proteinExistence type="predicted"/>
<feature type="compositionally biased region" description="Low complexity" evidence="1">
    <location>
        <begin position="133"/>
        <end position="147"/>
    </location>
</feature>